<keyword evidence="6" id="KW-0472">Membrane</keyword>
<evidence type="ECO:0000313" key="7">
    <source>
        <dbReference type="EMBL" id="CDP13043.1"/>
    </source>
</evidence>
<dbReference type="Gramene" id="CDP13043">
    <property type="protein sequence ID" value="CDP13043"/>
    <property type="gene ID" value="GSCOC_T00037796001"/>
</dbReference>
<reference evidence="8" key="1">
    <citation type="journal article" date="2014" name="Science">
        <title>The coffee genome provides insight into the convergent evolution of caffeine biosynthesis.</title>
        <authorList>
            <person name="Denoeud F."/>
            <person name="Carretero-Paulet L."/>
            <person name="Dereeper A."/>
            <person name="Droc G."/>
            <person name="Guyot R."/>
            <person name="Pietrella M."/>
            <person name="Zheng C."/>
            <person name="Alberti A."/>
            <person name="Anthony F."/>
            <person name="Aprea G."/>
            <person name="Aury J.M."/>
            <person name="Bento P."/>
            <person name="Bernard M."/>
            <person name="Bocs S."/>
            <person name="Campa C."/>
            <person name="Cenci A."/>
            <person name="Combes M.C."/>
            <person name="Crouzillat D."/>
            <person name="Da Silva C."/>
            <person name="Daddiego L."/>
            <person name="De Bellis F."/>
            <person name="Dussert S."/>
            <person name="Garsmeur O."/>
            <person name="Gayraud T."/>
            <person name="Guignon V."/>
            <person name="Jahn K."/>
            <person name="Jamilloux V."/>
            <person name="Joet T."/>
            <person name="Labadie K."/>
            <person name="Lan T."/>
            <person name="Leclercq J."/>
            <person name="Lepelley M."/>
            <person name="Leroy T."/>
            <person name="Li L.T."/>
            <person name="Librado P."/>
            <person name="Lopez L."/>
            <person name="Munoz A."/>
            <person name="Noel B."/>
            <person name="Pallavicini A."/>
            <person name="Perrotta G."/>
            <person name="Poncet V."/>
            <person name="Pot D."/>
            <person name="Priyono X."/>
            <person name="Rigoreau M."/>
            <person name="Rouard M."/>
            <person name="Rozas J."/>
            <person name="Tranchant-Dubreuil C."/>
            <person name="VanBuren R."/>
            <person name="Zhang Q."/>
            <person name="Andrade A.C."/>
            <person name="Argout X."/>
            <person name="Bertrand B."/>
            <person name="de Kochko A."/>
            <person name="Graziosi G."/>
            <person name="Henry R.J."/>
            <person name="Jayarama X."/>
            <person name="Ming R."/>
            <person name="Nagai C."/>
            <person name="Rounsley S."/>
            <person name="Sankoff D."/>
            <person name="Giuliano G."/>
            <person name="Albert V.A."/>
            <person name="Wincker P."/>
            <person name="Lashermes P."/>
        </authorList>
    </citation>
    <scope>NUCLEOTIDE SEQUENCE [LARGE SCALE GENOMIC DNA]</scope>
    <source>
        <strain evidence="8">cv. DH200-94</strain>
    </source>
</reference>
<dbReference type="OrthoDB" id="676979at2759"/>
<name>A0A068UZH2_COFCA</name>
<evidence type="ECO:0000256" key="4">
    <source>
        <dbReference type="ARBA" id="ARBA00022729"/>
    </source>
</evidence>
<dbReference type="PANTHER" id="PTHR48004">
    <property type="entry name" value="OS01G0149700 PROTEIN"/>
    <property type="match status" value="1"/>
</dbReference>
<evidence type="ECO:0000313" key="8">
    <source>
        <dbReference type="Proteomes" id="UP000295252"/>
    </source>
</evidence>
<dbReference type="SUPFAM" id="SSF52058">
    <property type="entry name" value="L domain-like"/>
    <property type="match status" value="1"/>
</dbReference>
<keyword evidence="2" id="KW-1003">Cell membrane</keyword>
<evidence type="ECO:0008006" key="9">
    <source>
        <dbReference type="Google" id="ProtNLM"/>
    </source>
</evidence>
<comment type="subcellular location">
    <subcellularLocation>
        <location evidence="1">Cell membrane</location>
    </subcellularLocation>
</comment>
<dbReference type="Proteomes" id="UP000295252">
    <property type="component" value="Chromosome X"/>
</dbReference>
<dbReference type="AlphaFoldDB" id="A0A068UZH2"/>
<keyword evidence="5" id="KW-0677">Repeat</keyword>
<dbReference type="Gene3D" id="3.80.10.10">
    <property type="entry name" value="Ribonuclease Inhibitor"/>
    <property type="match status" value="2"/>
</dbReference>
<dbReference type="OMA" id="HEQEAVY"/>
<dbReference type="InterPro" id="IPR052941">
    <property type="entry name" value="StomDev_PlantInt_Reg"/>
</dbReference>
<keyword evidence="8" id="KW-1185">Reference proteome</keyword>
<gene>
    <name evidence="7" type="ORF">GSCOC_T00037796001</name>
</gene>
<dbReference type="InParanoid" id="A0A068UZH2"/>
<dbReference type="Pfam" id="PF13855">
    <property type="entry name" value="LRR_8"/>
    <property type="match status" value="3"/>
</dbReference>
<evidence type="ECO:0000256" key="5">
    <source>
        <dbReference type="ARBA" id="ARBA00022737"/>
    </source>
</evidence>
<dbReference type="PRINTS" id="PR00019">
    <property type="entry name" value="LEURICHRPT"/>
</dbReference>
<dbReference type="FunFam" id="3.80.10.10:FF:000269">
    <property type="entry name" value="Piriformospora indica-insensitive protein 2"/>
    <property type="match status" value="1"/>
</dbReference>
<keyword evidence="3" id="KW-0433">Leucine-rich repeat</keyword>
<dbReference type="GO" id="GO:0051707">
    <property type="term" value="P:response to other organism"/>
    <property type="evidence" value="ECO:0007669"/>
    <property type="project" value="UniProtKB-ARBA"/>
</dbReference>
<keyword evidence="4" id="KW-0732">Signal</keyword>
<evidence type="ECO:0000256" key="2">
    <source>
        <dbReference type="ARBA" id="ARBA00022475"/>
    </source>
</evidence>
<evidence type="ECO:0000256" key="3">
    <source>
        <dbReference type="ARBA" id="ARBA00022614"/>
    </source>
</evidence>
<dbReference type="EMBL" id="HG739156">
    <property type="protein sequence ID" value="CDP13043.1"/>
    <property type="molecule type" value="Genomic_DNA"/>
</dbReference>
<dbReference type="PhylomeDB" id="A0A068UZH2"/>
<dbReference type="InterPro" id="IPR032675">
    <property type="entry name" value="LRR_dom_sf"/>
</dbReference>
<dbReference type="InterPro" id="IPR003591">
    <property type="entry name" value="Leu-rich_rpt_typical-subtyp"/>
</dbReference>
<dbReference type="PROSITE" id="PS51450">
    <property type="entry name" value="LRR"/>
    <property type="match status" value="1"/>
</dbReference>
<dbReference type="SMART" id="SM00369">
    <property type="entry name" value="LRR_TYP"/>
    <property type="match status" value="5"/>
</dbReference>
<organism evidence="7 8">
    <name type="scientific">Coffea canephora</name>
    <name type="common">Robusta coffee</name>
    <dbReference type="NCBI Taxonomy" id="49390"/>
    <lineage>
        <taxon>Eukaryota</taxon>
        <taxon>Viridiplantae</taxon>
        <taxon>Streptophyta</taxon>
        <taxon>Embryophyta</taxon>
        <taxon>Tracheophyta</taxon>
        <taxon>Spermatophyta</taxon>
        <taxon>Magnoliopsida</taxon>
        <taxon>eudicotyledons</taxon>
        <taxon>Gunneridae</taxon>
        <taxon>Pentapetalae</taxon>
        <taxon>asterids</taxon>
        <taxon>lamiids</taxon>
        <taxon>Gentianales</taxon>
        <taxon>Rubiaceae</taxon>
        <taxon>Ixoroideae</taxon>
        <taxon>Gardenieae complex</taxon>
        <taxon>Bertiereae - Coffeeae clade</taxon>
        <taxon>Coffeeae</taxon>
        <taxon>Coffea</taxon>
    </lineage>
</organism>
<accession>A0A068UZH2</accession>
<dbReference type="STRING" id="49390.A0A068UZH2"/>
<proteinExistence type="predicted"/>
<dbReference type="FunCoup" id="A0A068UZH2">
    <property type="interactions" value="572"/>
</dbReference>
<dbReference type="PANTHER" id="PTHR48004:SF42">
    <property type="entry name" value="PROTEIN TOO MANY MOUTHS-RELATED"/>
    <property type="match status" value="1"/>
</dbReference>
<dbReference type="GO" id="GO:0005886">
    <property type="term" value="C:plasma membrane"/>
    <property type="evidence" value="ECO:0007669"/>
    <property type="project" value="UniProtKB-SubCell"/>
</dbReference>
<evidence type="ECO:0000256" key="6">
    <source>
        <dbReference type="ARBA" id="ARBA00023136"/>
    </source>
</evidence>
<sequence>MISQCYKKPTFSPKQMIKSSGKSVHLCNMDKLSSLMETHLLLILVCIPLGRSLTVTVPDSSSPSALVDGPQTAFTVNNNGARTDIREQEAVYDIMRATGNDWATDIPDICRGRWHGIECMPDKDNVYHVVSLSFGALSDDTAFPTCDIAKSSISPSITKLPRLRTLFFYRCLTNNPQPIPSFFGRLGKSLQTLVLRENGLVGPIPNELGNLTRLKVLDLHKNELNGSIPGSLRRITGLRSLDLSGNQLSGLIPDLSFPQLNVLDLNQNHLVGSIPTTLMSCPSLIKLDMSRNCLSGPIPESISGLENLILLDLGYNSLAGPLPASLKELNSLQALILNGNPTMSTTIPSSIFDGLKDLVVLILSENNLQGIIPESLGRLRKIRVIHLDGNKLNGSIPASFGDLNDLSELRLDNNLLMGPVPFNRDMVWRMRRKLRLNNNSGLCYDTKSGLGDDLATLSDSVIGICETSKYGMATKAVRHISTIDGTELGPLGTKSAGRVQKPAVECFMLLQLVNFLLFAVYVM</sequence>
<dbReference type="GO" id="GO:0006952">
    <property type="term" value="P:defense response"/>
    <property type="evidence" value="ECO:0007669"/>
    <property type="project" value="UniProtKB-ARBA"/>
</dbReference>
<protein>
    <recommendedName>
        <fullName evidence="9">Leucine-rich repeat-containing N-terminal plant-type domain-containing protein</fullName>
    </recommendedName>
</protein>
<dbReference type="InterPro" id="IPR001611">
    <property type="entry name" value="Leu-rich_rpt"/>
</dbReference>
<dbReference type="FunFam" id="3.80.10.10:FF:000383">
    <property type="entry name" value="Leucine-rich repeat receptor protein kinase EMS1"/>
    <property type="match status" value="1"/>
</dbReference>
<evidence type="ECO:0000256" key="1">
    <source>
        <dbReference type="ARBA" id="ARBA00004236"/>
    </source>
</evidence>